<dbReference type="AlphaFoldDB" id="A0A1B7HQI3"/>
<protein>
    <submittedName>
        <fullName evidence="2">Putative exported protein</fullName>
    </submittedName>
</protein>
<reference evidence="2 3" key="1">
    <citation type="submission" date="2016-04" db="EMBL/GenBank/DDBJ databases">
        <title>ATOL: Assembling a taxonomically balanced genome-scale reconstruction of the evolutionary history of the Enterobacteriaceae.</title>
        <authorList>
            <person name="Plunkett G.III."/>
            <person name="Neeno-Eckwall E.C."/>
            <person name="Glasner J.D."/>
            <person name="Perna N.T."/>
        </authorList>
    </citation>
    <scope>NUCLEOTIDE SEQUENCE [LARGE SCALE GENOMIC DNA]</scope>
    <source>
        <strain evidence="2 3">ATCC 51604</strain>
    </source>
</reference>
<accession>A0A1B7HQI3</accession>
<dbReference type="InterPro" id="IPR018013">
    <property type="entry name" value="Channel_Tsx-like"/>
</dbReference>
<evidence type="ECO:0000313" key="2">
    <source>
        <dbReference type="EMBL" id="OAT17896.1"/>
    </source>
</evidence>
<dbReference type="InterPro" id="IPR036777">
    <property type="entry name" value="Channel_Tsx-like_sf"/>
</dbReference>
<dbReference type="EMBL" id="LXEP01000034">
    <property type="protein sequence ID" value="OAT17896.1"/>
    <property type="molecule type" value="Genomic_DNA"/>
</dbReference>
<proteinExistence type="inferred from homology"/>
<organism evidence="2 3">
    <name type="scientific">Buttiauxella gaviniae ATCC 51604</name>
    <dbReference type="NCBI Taxonomy" id="1354253"/>
    <lineage>
        <taxon>Bacteria</taxon>
        <taxon>Pseudomonadati</taxon>
        <taxon>Pseudomonadota</taxon>
        <taxon>Gammaproteobacteria</taxon>
        <taxon>Enterobacterales</taxon>
        <taxon>Enterobacteriaceae</taxon>
        <taxon>Buttiauxella</taxon>
    </lineage>
</organism>
<evidence type="ECO:0000256" key="1">
    <source>
        <dbReference type="ARBA" id="ARBA00008728"/>
    </source>
</evidence>
<dbReference type="PATRIC" id="fig|1354253.4.peg.3985"/>
<evidence type="ECO:0000313" key="3">
    <source>
        <dbReference type="Proteomes" id="UP000078504"/>
    </source>
</evidence>
<dbReference type="Proteomes" id="UP000078504">
    <property type="component" value="Unassembled WGS sequence"/>
</dbReference>
<dbReference type="GO" id="GO:0009279">
    <property type="term" value="C:cell outer membrane"/>
    <property type="evidence" value="ECO:0007669"/>
    <property type="project" value="InterPro"/>
</dbReference>
<gene>
    <name evidence="2" type="ORF">M977_03902</name>
</gene>
<comment type="caution">
    <text evidence="2">The sequence shown here is derived from an EMBL/GenBank/DDBJ whole genome shotgun (WGS) entry which is preliminary data.</text>
</comment>
<dbReference type="RefSeq" id="WP_064518242.1">
    <property type="nucleotide sequence ID" value="NZ_LXEP01000034.1"/>
</dbReference>
<sequence length="244" mass="28021">MTRIIISLILLATSFLVQSEQKYGWGNIHFDYQSWDSGVKDLEYEQALIGIEGGMGFDWGEMYGFYDYENILDKEGNQGQTANGEIHTYLWSSGVSLFTKVYNSQSPDFKETNQFIGLGYTDIKGDGWWFKPWIARQYITAHNNFGPAHDVNGLNGFSIGWNAGYAFTLFNQDLLLTNWNEIELDRNDDYTANNSGREGLNGGLNITWKLTNHISTTFMYRYFYNKLGADGYGDILIYRLAYDF</sequence>
<name>A0A1B7HQI3_9ENTR</name>
<dbReference type="Pfam" id="PF03502">
    <property type="entry name" value="Channel_Tsx"/>
    <property type="match status" value="1"/>
</dbReference>
<dbReference type="SUPFAM" id="SSF111364">
    <property type="entry name" value="Tsx-like channel"/>
    <property type="match status" value="1"/>
</dbReference>
<comment type="similarity">
    <text evidence="1">Belongs to the nucleoside-specific channel-forming outer membrane porin (Tsx) (TC 1.B.10) family.</text>
</comment>